<accession>A0A1G2PNU2</accession>
<dbReference type="InterPro" id="IPR029063">
    <property type="entry name" value="SAM-dependent_MTases_sf"/>
</dbReference>
<dbReference type="STRING" id="1802363.A2682_01845"/>
<name>A0A1G2PNU2_TERXR</name>
<sequence>MMMRGENPSELPRYLREVLEAAERGEVQSGPLRPSAADRAKYARRVENLGAERDANAYLRPLGLSPEDLQGKTVLDLGAGSRRLGASLQRQGVEARIIELDPSESGKLEMRVSGVGQALPLHGEAFDLVLASHSVPQWIFGGRGKELSGDERVPKEDEEFFASEMKKIFDECGRVLKPGGKALFSPNEVYYGERMQSHLLQQRGPQKLSPAQHWQVMEALQEHLQYDPTRAYEVFAEAHGRGGLITLVKQRDLARPKGKGAPPPDTRREER</sequence>
<organism evidence="2 3">
    <name type="scientific">Terrybacteria sp. (strain RIFCSPHIGHO2_01_FULL_58_15)</name>
    <dbReference type="NCBI Taxonomy" id="1802363"/>
    <lineage>
        <taxon>Bacteria</taxon>
        <taxon>Candidatus Terryibacteriota</taxon>
    </lineage>
</organism>
<dbReference type="EMBL" id="MHST01000002">
    <property type="protein sequence ID" value="OHA49990.1"/>
    <property type="molecule type" value="Genomic_DNA"/>
</dbReference>
<gene>
    <name evidence="2" type="ORF">A2682_01845</name>
</gene>
<dbReference type="Proteomes" id="UP000178690">
    <property type="component" value="Unassembled WGS sequence"/>
</dbReference>
<proteinExistence type="predicted"/>
<dbReference type="Gene3D" id="3.40.50.150">
    <property type="entry name" value="Vaccinia Virus protein VP39"/>
    <property type="match status" value="1"/>
</dbReference>
<dbReference type="CDD" id="cd02440">
    <property type="entry name" value="AdoMet_MTases"/>
    <property type="match status" value="1"/>
</dbReference>
<evidence type="ECO:0000313" key="3">
    <source>
        <dbReference type="Proteomes" id="UP000178690"/>
    </source>
</evidence>
<comment type="caution">
    <text evidence="2">The sequence shown here is derived from an EMBL/GenBank/DDBJ whole genome shotgun (WGS) entry which is preliminary data.</text>
</comment>
<reference evidence="2 3" key="1">
    <citation type="journal article" date="2016" name="Nat. Commun.">
        <title>Thousands of microbial genomes shed light on interconnected biogeochemical processes in an aquifer system.</title>
        <authorList>
            <person name="Anantharaman K."/>
            <person name="Brown C.T."/>
            <person name="Hug L.A."/>
            <person name="Sharon I."/>
            <person name="Castelle C.J."/>
            <person name="Probst A.J."/>
            <person name="Thomas B.C."/>
            <person name="Singh A."/>
            <person name="Wilkins M.J."/>
            <person name="Karaoz U."/>
            <person name="Brodie E.L."/>
            <person name="Williams K.H."/>
            <person name="Hubbard S.S."/>
            <person name="Banfield J.F."/>
        </authorList>
    </citation>
    <scope>NUCLEOTIDE SEQUENCE [LARGE SCALE GENOMIC DNA]</scope>
    <source>
        <strain evidence="3">RIFCSPHIGHO2_01_FULL_58_15</strain>
    </source>
</reference>
<protein>
    <submittedName>
        <fullName evidence="2">Uncharacterized protein</fullName>
    </submittedName>
</protein>
<feature type="region of interest" description="Disordered" evidence="1">
    <location>
        <begin position="249"/>
        <end position="271"/>
    </location>
</feature>
<evidence type="ECO:0000313" key="2">
    <source>
        <dbReference type="EMBL" id="OHA49990.1"/>
    </source>
</evidence>
<evidence type="ECO:0000256" key="1">
    <source>
        <dbReference type="SAM" id="MobiDB-lite"/>
    </source>
</evidence>
<dbReference type="SUPFAM" id="SSF53335">
    <property type="entry name" value="S-adenosyl-L-methionine-dependent methyltransferases"/>
    <property type="match status" value="1"/>
</dbReference>
<dbReference type="AlphaFoldDB" id="A0A1G2PNU2"/>